<protein>
    <submittedName>
        <fullName evidence="1">Uncharacterized protein</fullName>
    </submittedName>
</protein>
<dbReference type="AlphaFoldDB" id="A0A2H9YS93"/>
<sequence length="356" mass="39042">MGLTFKSNIASVKKLSLASGFLGPQDFKTYADFNTQEYLKNGNDVTLSNVISSQRPAVSYALSSDVLDSFSIVPINTPIRSYIYDYKTFGIYPDWSDRINRMLDVSSEQAWIGSAAEDNVIYSIYSLDMGNATVNPLEFDVLSGDGSPEYPMFFKQKLGSAPKSANIIRLNGCISCVVQATYKGESLLVPHKDQTPTANETLAINVDGGTDGTVFLKLASSKRKSSAGSSLIPLLKLEQDSSKYLAVVVQPDNYLAMRYFFDGTEQAFFKSNRLMFDRGDINKLSLSWSNGVISLSVNGIVEFVASLSMGVTFQPATCTVISPIQGWVEDFSNLSLLEMASYDRRLVTTELSKLTG</sequence>
<evidence type="ECO:0000313" key="2">
    <source>
        <dbReference type="Proteomes" id="UP000243446"/>
    </source>
</evidence>
<reference evidence="1 2" key="1">
    <citation type="submission" date="2017-11" db="EMBL/GenBank/DDBJ databases">
        <title>Revising the taxonomy of the Acinetobacter lwoffii group: the description of Acinetobacter pseudolwoffii sp. nov. and emended description of Acinetobacter lwoffii.</title>
        <authorList>
            <person name="Nemec A."/>
            <person name="Radolfova-Krizova L."/>
        </authorList>
    </citation>
    <scope>NUCLEOTIDE SEQUENCE [LARGE SCALE GENOMIC DNA]</scope>
    <source>
        <strain evidence="1 2">ANC 5044</strain>
    </source>
</reference>
<evidence type="ECO:0000313" key="1">
    <source>
        <dbReference type="EMBL" id="PJO75506.1"/>
    </source>
</evidence>
<dbReference type="GeneID" id="97176659"/>
<organism evidence="1 2">
    <name type="scientific">Acinetobacter pseudolwoffii</name>
    <dbReference type="NCBI Taxonomy" id="2053287"/>
    <lineage>
        <taxon>Bacteria</taxon>
        <taxon>Pseudomonadati</taxon>
        <taxon>Pseudomonadota</taxon>
        <taxon>Gammaproteobacteria</taxon>
        <taxon>Moraxellales</taxon>
        <taxon>Moraxellaceae</taxon>
        <taxon>Acinetobacter</taxon>
    </lineage>
</organism>
<dbReference type="EMBL" id="PHRG01000003">
    <property type="protein sequence ID" value="PJO75506.1"/>
    <property type="molecule type" value="Genomic_DNA"/>
</dbReference>
<accession>A0A2H9YS93</accession>
<comment type="caution">
    <text evidence="1">The sequence shown here is derived from an EMBL/GenBank/DDBJ whole genome shotgun (WGS) entry which is preliminary data.</text>
</comment>
<gene>
    <name evidence="1" type="ORF">CWI32_08230</name>
</gene>
<dbReference type="RefSeq" id="WP_100535080.1">
    <property type="nucleotide sequence ID" value="NZ_CBDBYO010000017.1"/>
</dbReference>
<proteinExistence type="predicted"/>
<name>A0A2H9YS93_9GAMM</name>
<dbReference type="Proteomes" id="UP000243446">
    <property type="component" value="Unassembled WGS sequence"/>
</dbReference>